<dbReference type="PANTHER" id="PTHR33495:SF2">
    <property type="entry name" value="ANTI-SIGMA FACTOR ANTAGONIST TM_1081-RELATED"/>
    <property type="match status" value="1"/>
</dbReference>
<dbReference type="Pfam" id="PF01740">
    <property type="entry name" value="STAS"/>
    <property type="match status" value="1"/>
</dbReference>
<dbReference type="CDD" id="cd07043">
    <property type="entry name" value="STAS_anti-anti-sigma_factors"/>
    <property type="match status" value="1"/>
</dbReference>
<dbReference type="RefSeq" id="WP_367777551.1">
    <property type="nucleotide sequence ID" value="NZ_JBFMIA010000001.1"/>
</dbReference>
<reference evidence="8 9" key="1">
    <citation type="journal article" date="1979" name="Int. J. Syst. Evol. Microbiol.">
        <title>Bacillus globisporus subsp. marinus subsp. nov.</title>
        <authorList>
            <person name="Liu H."/>
        </authorList>
    </citation>
    <scope>NUCLEOTIDE SEQUENCE [LARGE SCALE GENOMIC DNA]</scope>
    <source>
        <strain evidence="8 9">DSM 1297</strain>
    </source>
</reference>
<keyword evidence="4" id="KW-0597">Phosphoprotein</keyword>
<comment type="caution">
    <text evidence="8">The sequence shown here is derived from an EMBL/GenBank/DDBJ whole genome shotgun (WGS) entry which is preliminary data.</text>
</comment>
<dbReference type="Proteomes" id="UP001556040">
    <property type="component" value="Unassembled WGS sequence"/>
</dbReference>
<feature type="domain" description="STAS" evidence="7">
    <location>
        <begin position="3"/>
        <end position="113"/>
    </location>
</feature>
<evidence type="ECO:0000313" key="9">
    <source>
        <dbReference type="Proteomes" id="UP001556040"/>
    </source>
</evidence>
<accession>A0ABV3PZH5</accession>
<comment type="function">
    <text evidence="1">In the phosphorylated form it could act as an anti-anti-sigma factor that counteracts SpoIIAB and thus releases sigma f from inhibition.</text>
</comment>
<protein>
    <recommendedName>
        <fullName evidence="3 6">Anti-sigma F factor antagonist</fullName>
    </recommendedName>
    <alternativeName>
        <fullName evidence="6">Stage II sporulation protein</fullName>
    </alternativeName>
</protein>
<evidence type="ECO:0000256" key="1">
    <source>
        <dbReference type="ARBA" id="ARBA00001976"/>
    </source>
</evidence>
<dbReference type="PROSITE" id="PS50801">
    <property type="entry name" value="STAS"/>
    <property type="match status" value="1"/>
</dbReference>
<evidence type="ECO:0000256" key="4">
    <source>
        <dbReference type="ARBA" id="ARBA00022553"/>
    </source>
</evidence>
<sequence length="117" mass="13252">MAFTVQAEIKKDVLLLRMQGELDHHATEKIRGELIELMEEQNIKHIVLNLAKLDFMDSSGLGLMLGRYKHLQKKEGSMVICAISKPVKRLFEMSGLFRIMVIEPSEDQALMRLGVAG</sequence>
<organism evidence="8 9">
    <name type="scientific">Jeotgalibacillus marinus</name>
    <dbReference type="NCBI Taxonomy" id="86667"/>
    <lineage>
        <taxon>Bacteria</taxon>
        <taxon>Bacillati</taxon>
        <taxon>Bacillota</taxon>
        <taxon>Bacilli</taxon>
        <taxon>Bacillales</taxon>
        <taxon>Caryophanaceae</taxon>
        <taxon>Jeotgalibacillus</taxon>
    </lineage>
</organism>
<dbReference type="NCBIfam" id="TIGR00377">
    <property type="entry name" value="ant_ant_sig"/>
    <property type="match status" value="1"/>
</dbReference>
<dbReference type="InterPro" id="IPR014237">
    <property type="entry name" value="Anti-sigma_F_ant"/>
</dbReference>
<dbReference type="InterPro" id="IPR002645">
    <property type="entry name" value="STAS_dom"/>
</dbReference>
<keyword evidence="5" id="KW-0749">Sporulation</keyword>
<dbReference type="InterPro" id="IPR036513">
    <property type="entry name" value="STAS_dom_sf"/>
</dbReference>
<dbReference type="PANTHER" id="PTHR33495">
    <property type="entry name" value="ANTI-SIGMA FACTOR ANTAGONIST TM_1081-RELATED-RELATED"/>
    <property type="match status" value="1"/>
</dbReference>
<name>A0ABV3PZH5_9BACL</name>
<gene>
    <name evidence="8" type="primary">spoIIAA</name>
    <name evidence="8" type="ORF">AB1471_00475</name>
</gene>
<evidence type="ECO:0000256" key="2">
    <source>
        <dbReference type="ARBA" id="ARBA00009013"/>
    </source>
</evidence>
<evidence type="ECO:0000256" key="3">
    <source>
        <dbReference type="ARBA" id="ARBA00020784"/>
    </source>
</evidence>
<evidence type="ECO:0000256" key="5">
    <source>
        <dbReference type="ARBA" id="ARBA00022969"/>
    </source>
</evidence>
<comment type="similarity">
    <text evidence="2 6">Belongs to the anti-sigma-factor antagonist family.</text>
</comment>
<dbReference type="InterPro" id="IPR003658">
    <property type="entry name" value="Anti-sigma_ant"/>
</dbReference>
<dbReference type="Gene3D" id="3.30.750.24">
    <property type="entry name" value="STAS domain"/>
    <property type="match status" value="1"/>
</dbReference>
<proteinExistence type="inferred from homology"/>
<dbReference type="NCBIfam" id="TIGR02886">
    <property type="entry name" value="spore_II_AA"/>
    <property type="match status" value="1"/>
</dbReference>
<evidence type="ECO:0000259" key="7">
    <source>
        <dbReference type="PROSITE" id="PS50801"/>
    </source>
</evidence>
<dbReference type="EMBL" id="JBFMIA010000001">
    <property type="protein sequence ID" value="MEW9500271.1"/>
    <property type="molecule type" value="Genomic_DNA"/>
</dbReference>
<evidence type="ECO:0000313" key="8">
    <source>
        <dbReference type="EMBL" id="MEW9500271.1"/>
    </source>
</evidence>
<evidence type="ECO:0000256" key="6">
    <source>
        <dbReference type="RuleBase" id="RU003749"/>
    </source>
</evidence>
<keyword evidence="9" id="KW-1185">Reference proteome</keyword>
<dbReference type="SUPFAM" id="SSF52091">
    <property type="entry name" value="SpoIIaa-like"/>
    <property type="match status" value="1"/>
</dbReference>